<evidence type="ECO:0000256" key="1">
    <source>
        <dbReference type="ARBA" id="ARBA00022553"/>
    </source>
</evidence>
<dbReference type="InterPro" id="IPR016032">
    <property type="entry name" value="Sig_transdc_resp-reg_C-effctor"/>
</dbReference>
<keyword evidence="3" id="KW-0805">Transcription regulation</keyword>
<dbReference type="CDD" id="cd17574">
    <property type="entry name" value="REC_OmpR"/>
    <property type="match status" value="1"/>
</dbReference>
<proteinExistence type="predicted"/>
<dbReference type="PROSITE" id="PS51755">
    <property type="entry name" value="OMPR_PHOB"/>
    <property type="match status" value="1"/>
</dbReference>
<dbReference type="GO" id="GO:0005829">
    <property type="term" value="C:cytosol"/>
    <property type="evidence" value="ECO:0007669"/>
    <property type="project" value="TreeGrafter"/>
</dbReference>
<dbReference type="PROSITE" id="PS50110">
    <property type="entry name" value="RESPONSE_REGULATORY"/>
    <property type="match status" value="1"/>
</dbReference>
<dbReference type="InterPro" id="IPR039420">
    <property type="entry name" value="WalR-like"/>
</dbReference>
<dbReference type="InterPro" id="IPR001789">
    <property type="entry name" value="Sig_transdc_resp-reg_receiver"/>
</dbReference>
<dbReference type="EMBL" id="UINC01152041">
    <property type="protein sequence ID" value="SVD46003.1"/>
    <property type="molecule type" value="Genomic_DNA"/>
</dbReference>
<organism evidence="8">
    <name type="scientific">marine metagenome</name>
    <dbReference type="NCBI Taxonomy" id="408172"/>
    <lineage>
        <taxon>unclassified sequences</taxon>
        <taxon>metagenomes</taxon>
        <taxon>ecological metagenomes</taxon>
    </lineage>
</organism>
<dbReference type="SUPFAM" id="SSF46894">
    <property type="entry name" value="C-terminal effector domain of the bipartite response regulators"/>
    <property type="match status" value="1"/>
</dbReference>
<dbReference type="InterPro" id="IPR011006">
    <property type="entry name" value="CheY-like_superfamily"/>
</dbReference>
<dbReference type="SMART" id="SM00448">
    <property type="entry name" value="REC"/>
    <property type="match status" value="1"/>
</dbReference>
<dbReference type="Gene3D" id="3.40.50.2300">
    <property type="match status" value="1"/>
</dbReference>
<dbReference type="SMART" id="SM00862">
    <property type="entry name" value="Trans_reg_C"/>
    <property type="match status" value="1"/>
</dbReference>
<name>A0A382VHL4_9ZZZZ</name>
<evidence type="ECO:0000256" key="2">
    <source>
        <dbReference type="ARBA" id="ARBA00023012"/>
    </source>
</evidence>
<keyword evidence="4" id="KW-0238">DNA-binding</keyword>
<protein>
    <recommendedName>
        <fullName evidence="9">DNA-binding response regulator</fullName>
    </recommendedName>
</protein>
<evidence type="ECO:0000259" key="7">
    <source>
        <dbReference type="PROSITE" id="PS51755"/>
    </source>
</evidence>
<evidence type="ECO:0000256" key="4">
    <source>
        <dbReference type="ARBA" id="ARBA00023125"/>
    </source>
</evidence>
<accession>A0A382VHL4</accession>
<dbReference type="GO" id="GO:0000976">
    <property type="term" value="F:transcription cis-regulatory region binding"/>
    <property type="evidence" value="ECO:0007669"/>
    <property type="project" value="TreeGrafter"/>
</dbReference>
<dbReference type="CDD" id="cd00383">
    <property type="entry name" value="trans_reg_C"/>
    <property type="match status" value="1"/>
</dbReference>
<dbReference type="SUPFAM" id="SSF52172">
    <property type="entry name" value="CheY-like"/>
    <property type="match status" value="1"/>
</dbReference>
<evidence type="ECO:0000256" key="3">
    <source>
        <dbReference type="ARBA" id="ARBA00023015"/>
    </source>
</evidence>
<keyword evidence="1" id="KW-0597">Phosphoprotein</keyword>
<feature type="domain" description="OmpR/PhoB-type" evidence="7">
    <location>
        <begin position="133"/>
        <end position="229"/>
    </location>
</feature>
<evidence type="ECO:0008006" key="9">
    <source>
        <dbReference type="Google" id="ProtNLM"/>
    </source>
</evidence>
<dbReference type="InterPro" id="IPR001867">
    <property type="entry name" value="OmpR/PhoB-type_DNA-bd"/>
</dbReference>
<sequence>VSSKKRIFIVDDEKDLTDLLRYQLKREGFKAEAVNDPFVAISSARDFGPDLIVLDVMMPDLDGYQLLRMFRSDNLLGEVPVVMLTARAGVEDRIKGLESGADDYLGKPFDAKELILRIRSILKRTAEQAKPRDGRIVLGNVTMDEEDHTVSIGGAEIPFTVTEFKLLQYFLKRKGRVQTRETLLISVWKFDADVETRTVDVHIRRLRKKMGAADVEIETVRGVGYRLVEKVR</sequence>
<evidence type="ECO:0000313" key="8">
    <source>
        <dbReference type="EMBL" id="SVD46003.1"/>
    </source>
</evidence>
<dbReference type="Pfam" id="PF00486">
    <property type="entry name" value="Trans_reg_C"/>
    <property type="match status" value="1"/>
</dbReference>
<reference evidence="8" key="1">
    <citation type="submission" date="2018-05" db="EMBL/GenBank/DDBJ databases">
        <authorList>
            <person name="Lanie J.A."/>
            <person name="Ng W.-L."/>
            <person name="Kazmierczak K.M."/>
            <person name="Andrzejewski T.M."/>
            <person name="Davidsen T.M."/>
            <person name="Wayne K.J."/>
            <person name="Tettelin H."/>
            <person name="Glass J.I."/>
            <person name="Rusch D."/>
            <person name="Podicherti R."/>
            <person name="Tsui H.-C.T."/>
            <person name="Winkler M.E."/>
        </authorList>
    </citation>
    <scope>NUCLEOTIDE SEQUENCE</scope>
</reference>
<dbReference type="Pfam" id="PF00072">
    <property type="entry name" value="Response_reg"/>
    <property type="match status" value="1"/>
</dbReference>
<feature type="non-terminal residue" evidence="8">
    <location>
        <position position="1"/>
    </location>
</feature>
<dbReference type="GO" id="GO:0006355">
    <property type="term" value="P:regulation of DNA-templated transcription"/>
    <property type="evidence" value="ECO:0007669"/>
    <property type="project" value="InterPro"/>
</dbReference>
<keyword evidence="2" id="KW-0902">Two-component regulatory system</keyword>
<dbReference type="AlphaFoldDB" id="A0A382VHL4"/>
<feature type="domain" description="Response regulatory" evidence="6">
    <location>
        <begin position="6"/>
        <end position="122"/>
    </location>
</feature>
<dbReference type="Gene3D" id="6.10.250.690">
    <property type="match status" value="1"/>
</dbReference>
<gene>
    <name evidence="8" type="ORF">METZ01_LOCUS398857</name>
</gene>
<dbReference type="GO" id="GO:0000156">
    <property type="term" value="F:phosphorelay response regulator activity"/>
    <property type="evidence" value="ECO:0007669"/>
    <property type="project" value="TreeGrafter"/>
</dbReference>
<dbReference type="PANTHER" id="PTHR48111:SF1">
    <property type="entry name" value="TWO-COMPONENT RESPONSE REGULATOR ORR33"/>
    <property type="match status" value="1"/>
</dbReference>
<keyword evidence="5" id="KW-0804">Transcription</keyword>
<evidence type="ECO:0000259" key="6">
    <source>
        <dbReference type="PROSITE" id="PS50110"/>
    </source>
</evidence>
<dbReference type="Gene3D" id="1.10.10.10">
    <property type="entry name" value="Winged helix-like DNA-binding domain superfamily/Winged helix DNA-binding domain"/>
    <property type="match status" value="1"/>
</dbReference>
<dbReference type="InterPro" id="IPR036388">
    <property type="entry name" value="WH-like_DNA-bd_sf"/>
</dbReference>
<dbReference type="PANTHER" id="PTHR48111">
    <property type="entry name" value="REGULATOR OF RPOS"/>
    <property type="match status" value="1"/>
</dbReference>
<dbReference type="GO" id="GO:0032993">
    <property type="term" value="C:protein-DNA complex"/>
    <property type="evidence" value="ECO:0007669"/>
    <property type="project" value="TreeGrafter"/>
</dbReference>
<evidence type="ECO:0000256" key="5">
    <source>
        <dbReference type="ARBA" id="ARBA00023163"/>
    </source>
</evidence>